<comment type="subcellular location">
    <subcellularLocation>
        <location evidence="1">Cell membrane</location>
        <topology evidence="1">Multi-pass membrane protein</topology>
    </subcellularLocation>
</comment>
<dbReference type="GO" id="GO:0016036">
    <property type="term" value="P:cellular response to phosphate starvation"/>
    <property type="evidence" value="ECO:0000318"/>
    <property type="project" value="GO_Central"/>
</dbReference>
<sequence length="597" mass="68570">MELALEFFRRLDAELNRVNRFYKLKEEEYTLRAHTLQLQMATLLELRKALARDGGKSPGTGVCVSDAKDENKSEAILDVWSIPPGQEGAISKKQVQHAEKLLRTAFADFYRGLGLLKSYSSINIMAFSKILKKFDKVTGWSVSATYLRAVETSYFASSEKVVKLMDRVENIFTLHLAKRNHREAMIYLRPLQDSSSNFLSFFLGIFTGCSVALLSILVLKGIIPLRWESGVNTHGEHMRALISVSSTVGLVLLHLYMYGWNVYLWRGARVNYALIFEWAPGTELQYQQVLLLSTGLTSLWMLALIVVKLYPTLPYSDLVPFLMFLVILVILFLPLDFCYRSTRVVFLRCMIQIMSAPFHKVVLADIFLADQLCSQVTAMRNIQFLICYYFEGYFDLQDKRACTSQCPTFRNLQYVVAMLPSWWRLMQCARRWMDDGEVQQVLNGGKYLSALIAAVVRVAYVQSETGGWLIVYVACSLVSSLFGVYWDTVRDWGLLQAKSANPWLRDHLLLKHRGVYYISMVTNIVLRMAWLFAVVVEETSDLDRNTVDLVLATLEVIRRGHWNFYRLEYQHLHNFGDFTALKQMALPFQDSSIQACR</sequence>
<evidence type="ECO:0000256" key="1">
    <source>
        <dbReference type="ARBA" id="ARBA00004651"/>
    </source>
</evidence>
<dbReference type="GO" id="GO:0005315">
    <property type="term" value="F:phosphate transmembrane transporter activity"/>
    <property type="evidence" value="ECO:0000318"/>
    <property type="project" value="GO_Central"/>
</dbReference>
<feature type="transmembrane region" description="Helical" evidence="10">
    <location>
        <begin position="289"/>
        <end position="307"/>
    </location>
</feature>
<feature type="transmembrane region" description="Helical" evidence="10">
    <location>
        <begin position="239"/>
        <end position="259"/>
    </location>
</feature>
<evidence type="ECO:0000259" key="11">
    <source>
        <dbReference type="PROSITE" id="PS51380"/>
    </source>
</evidence>
<dbReference type="PANTHER" id="PTHR10783:SF103">
    <property type="entry name" value="SOLUTE CARRIER FAMILY 53 MEMBER 1"/>
    <property type="match status" value="1"/>
</dbReference>
<evidence type="ECO:0000256" key="8">
    <source>
        <dbReference type="ARBA" id="ARBA00023136"/>
    </source>
</evidence>
<dbReference type="PROSITE" id="PS51382">
    <property type="entry name" value="SPX"/>
    <property type="match status" value="1"/>
</dbReference>
<dbReference type="AlphaFoldDB" id="A0A2R6XUV9"/>
<feature type="transmembrane region" description="Helical" evidence="10">
    <location>
        <begin position="319"/>
        <end position="339"/>
    </location>
</feature>
<evidence type="ECO:0000256" key="6">
    <source>
        <dbReference type="ARBA" id="ARBA00022692"/>
    </source>
</evidence>
<keyword evidence="5" id="KW-0592">Phosphate transport</keyword>
<keyword evidence="14" id="KW-1185">Reference proteome</keyword>
<evidence type="ECO:0000256" key="3">
    <source>
        <dbReference type="ARBA" id="ARBA00022448"/>
    </source>
</evidence>
<dbReference type="PANTHER" id="PTHR10783">
    <property type="entry name" value="XENOTROPIC AND POLYTROPIC RETROVIRUS RECEPTOR 1-RELATED"/>
    <property type="match status" value="1"/>
</dbReference>
<dbReference type="OMA" id="YGWNVYL"/>
<dbReference type="InterPro" id="IPR034092">
    <property type="entry name" value="PHO1_SPX"/>
</dbReference>
<evidence type="ECO:0000256" key="9">
    <source>
        <dbReference type="ARBA" id="ARBA00043939"/>
    </source>
</evidence>
<evidence type="ECO:0000313" key="14">
    <source>
        <dbReference type="Proteomes" id="UP000244005"/>
    </source>
</evidence>
<feature type="domain" description="SPX" evidence="12">
    <location>
        <begin position="1"/>
        <end position="148"/>
    </location>
</feature>
<keyword evidence="6 10" id="KW-0812">Transmembrane</keyword>
<evidence type="ECO:0000256" key="2">
    <source>
        <dbReference type="ARBA" id="ARBA00009665"/>
    </source>
</evidence>
<dbReference type="GO" id="GO:0005886">
    <property type="term" value="C:plasma membrane"/>
    <property type="evidence" value="ECO:0007669"/>
    <property type="project" value="UniProtKB-SubCell"/>
</dbReference>
<dbReference type="PROSITE" id="PS51380">
    <property type="entry name" value="EXS"/>
    <property type="match status" value="1"/>
</dbReference>
<keyword evidence="7 10" id="KW-1133">Transmembrane helix</keyword>
<dbReference type="Proteomes" id="UP000244005">
    <property type="component" value="Unassembled WGS sequence"/>
</dbReference>
<dbReference type="InterPro" id="IPR004331">
    <property type="entry name" value="SPX_dom"/>
</dbReference>
<evidence type="ECO:0000313" key="13">
    <source>
        <dbReference type="EMBL" id="PTQ49866.1"/>
    </source>
</evidence>
<keyword evidence="3" id="KW-0813">Transport</keyword>
<comment type="similarity">
    <text evidence="2">Belongs to the SYG1 (TC 2.A.94) family.</text>
</comment>
<dbReference type="OrthoDB" id="9970435at2759"/>
<organism evidence="13 14">
    <name type="scientific">Marchantia polymorpha</name>
    <name type="common">Common liverwort</name>
    <name type="synonym">Marchantia aquatica</name>
    <dbReference type="NCBI Taxonomy" id="3197"/>
    <lineage>
        <taxon>Eukaryota</taxon>
        <taxon>Viridiplantae</taxon>
        <taxon>Streptophyta</taxon>
        <taxon>Embryophyta</taxon>
        <taxon>Marchantiophyta</taxon>
        <taxon>Marchantiopsida</taxon>
        <taxon>Marchantiidae</taxon>
        <taxon>Marchantiales</taxon>
        <taxon>Marchantiaceae</taxon>
        <taxon>Marchantia</taxon>
    </lineage>
</organism>
<evidence type="ECO:0000256" key="5">
    <source>
        <dbReference type="ARBA" id="ARBA00022592"/>
    </source>
</evidence>
<dbReference type="InterPro" id="IPR004342">
    <property type="entry name" value="EXS_C"/>
</dbReference>
<protein>
    <recommendedName>
        <fullName evidence="15">EXS domain-containing protein</fullName>
    </recommendedName>
</protein>
<keyword evidence="4" id="KW-1003">Cell membrane</keyword>
<name>A0A2R6XUV9_MARPO</name>
<evidence type="ECO:0000259" key="12">
    <source>
        <dbReference type="PROSITE" id="PS51382"/>
    </source>
</evidence>
<evidence type="ECO:0000256" key="7">
    <source>
        <dbReference type="ARBA" id="ARBA00022989"/>
    </source>
</evidence>
<feature type="transmembrane region" description="Helical" evidence="10">
    <location>
        <begin position="514"/>
        <end position="536"/>
    </location>
</feature>
<evidence type="ECO:0000256" key="10">
    <source>
        <dbReference type="SAM" id="Phobius"/>
    </source>
</evidence>
<dbReference type="GO" id="GO:0005802">
    <property type="term" value="C:trans-Golgi network"/>
    <property type="evidence" value="ECO:0000318"/>
    <property type="project" value="GO_Central"/>
</dbReference>
<evidence type="ECO:0000256" key="4">
    <source>
        <dbReference type="ARBA" id="ARBA00022475"/>
    </source>
</evidence>
<dbReference type="CDD" id="cd14476">
    <property type="entry name" value="SPX_PHO1_like"/>
    <property type="match status" value="1"/>
</dbReference>
<dbReference type="Pfam" id="PF03105">
    <property type="entry name" value="SPX"/>
    <property type="match status" value="2"/>
</dbReference>
<dbReference type="GO" id="GO:0000822">
    <property type="term" value="F:inositol hexakisphosphate binding"/>
    <property type="evidence" value="ECO:0000318"/>
    <property type="project" value="GO_Central"/>
</dbReference>
<gene>
    <name evidence="13" type="ORF">MARPO_0002s0301</name>
</gene>
<dbReference type="Pfam" id="PF03124">
    <property type="entry name" value="EXS"/>
    <property type="match status" value="1"/>
</dbReference>
<accession>A0A2R6XUV9</accession>
<keyword evidence="8 10" id="KW-0472">Membrane</keyword>
<feature type="domain" description="EXS" evidence="11">
    <location>
        <begin position="404"/>
        <end position="597"/>
    </location>
</feature>
<reference evidence="14" key="1">
    <citation type="journal article" date="2017" name="Cell">
        <title>Insights into land plant evolution garnered from the Marchantia polymorpha genome.</title>
        <authorList>
            <person name="Bowman J.L."/>
            <person name="Kohchi T."/>
            <person name="Yamato K.T."/>
            <person name="Jenkins J."/>
            <person name="Shu S."/>
            <person name="Ishizaki K."/>
            <person name="Yamaoka S."/>
            <person name="Nishihama R."/>
            <person name="Nakamura Y."/>
            <person name="Berger F."/>
            <person name="Adam C."/>
            <person name="Aki S.S."/>
            <person name="Althoff F."/>
            <person name="Araki T."/>
            <person name="Arteaga-Vazquez M.A."/>
            <person name="Balasubrmanian S."/>
            <person name="Barry K."/>
            <person name="Bauer D."/>
            <person name="Boehm C.R."/>
            <person name="Briginshaw L."/>
            <person name="Caballero-Perez J."/>
            <person name="Catarino B."/>
            <person name="Chen F."/>
            <person name="Chiyoda S."/>
            <person name="Chovatia M."/>
            <person name="Davies K.M."/>
            <person name="Delmans M."/>
            <person name="Demura T."/>
            <person name="Dierschke T."/>
            <person name="Dolan L."/>
            <person name="Dorantes-Acosta A.E."/>
            <person name="Eklund D.M."/>
            <person name="Florent S.N."/>
            <person name="Flores-Sandoval E."/>
            <person name="Fujiyama A."/>
            <person name="Fukuzawa H."/>
            <person name="Galik B."/>
            <person name="Grimanelli D."/>
            <person name="Grimwood J."/>
            <person name="Grossniklaus U."/>
            <person name="Hamada T."/>
            <person name="Haseloff J."/>
            <person name="Hetherington A.J."/>
            <person name="Higo A."/>
            <person name="Hirakawa Y."/>
            <person name="Hundley H.N."/>
            <person name="Ikeda Y."/>
            <person name="Inoue K."/>
            <person name="Inoue S.I."/>
            <person name="Ishida S."/>
            <person name="Jia Q."/>
            <person name="Kakita M."/>
            <person name="Kanazawa T."/>
            <person name="Kawai Y."/>
            <person name="Kawashima T."/>
            <person name="Kennedy M."/>
            <person name="Kinose K."/>
            <person name="Kinoshita T."/>
            <person name="Kohara Y."/>
            <person name="Koide E."/>
            <person name="Komatsu K."/>
            <person name="Kopischke S."/>
            <person name="Kubo M."/>
            <person name="Kyozuka J."/>
            <person name="Lagercrantz U."/>
            <person name="Lin S.S."/>
            <person name="Lindquist E."/>
            <person name="Lipzen A.M."/>
            <person name="Lu C.W."/>
            <person name="De Luna E."/>
            <person name="Martienssen R.A."/>
            <person name="Minamino N."/>
            <person name="Mizutani M."/>
            <person name="Mizutani M."/>
            <person name="Mochizuki N."/>
            <person name="Monte I."/>
            <person name="Mosher R."/>
            <person name="Nagasaki H."/>
            <person name="Nakagami H."/>
            <person name="Naramoto S."/>
            <person name="Nishitani K."/>
            <person name="Ohtani M."/>
            <person name="Okamoto T."/>
            <person name="Okumura M."/>
            <person name="Phillips J."/>
            <person name="Pollak B."/>
            <person name="Reinders A."/>
            <person name="Rovekamp M."/>
            <person name="Sano R."/>
            <person name="Sawa S."/>
            <person name="Schmid M.W."/>
            <person name="Shirakawa M."/>
            <person name="Solano R."/>
            <person name="Spunde A."/>
            <person name="Suetsugu N."/>
            <person name="Sugano S."/>
            <person name="Sugiyama A."/>
            <person name="Sun R."/>
            <person name="Suzuki Y."/>
            <person name="Takenaka M."/>
            <person name="Takezawa D."/>
            <person name="Tomogane H."/>
            <person name="Tsuzuki M."/>
            <person name="Ueda T."/>
            <person name="Umeda M."/>
            <person name="Ward J.M."/>
            <person name="Watanabe Y."/>
            <person name="Yazaki K."/>
            <person name="Yokoyama R."/>
            <person name="Yoshitake Y."/>
            <person name="Yotsui I."/>
            <person name="Zachgo S."/>
            <person name="Schmutz J."/>
        </authorList>
    </citation>
    <scope>NUCLEOTIDE SEQUENCE [LARGE SCALE GENOMIC DNA]</scope>
    <source>
        <strain evidence="14">Tak-1</strain>
    </source>
</reference>
<feature type="transmembrane region" description="Helical" evidence="10">
    <location>
        <begin position="198"/>
        <end position="219"/>
    </location>
</feature>
<feature type="transmembrane region" description="Helical" evidence="10">
    <location>
        <begin position="467"/>
        <end position="486"/>
    </location>
</feature>
<dbReference type="GO" id="GO:0006817">
    <property type="term" value="P:phosphate ion transport"/>
    <property type="evidence" value="ECO:0000318"/>
    <property type="project" value="GO_Central"/>
</dbReference>
<dbReference type="EMBL" id="KZ772674">
    <property type="protein sequence ID" value="PTQ49866.1"/>
    <property type="molecule type" value="Genomic_DNA"/>
</dbReference>
<proteinExistence type="inferred from homology"/>
<evidence type="ECO:0008006" key="15">
    <source>
        <dbReference type="Google" id="ProtNLM"/>
    </source>
</evidence>
<comment type="function">
    <text evidence="9">May transport inorganic phosphate (Pi).</text>
</comment>
<dbReference type="Gramene" id="Mp1g25750.1">
    <property type="protein sequence ID" value="Mp1g25750.1.cds"/>
    <property type="gene ID" value="Mp1g25750"/>
</dbReference>